<gene>
    <name evidence="3" type="ORF">D0T11_16815</name>
</gene>
<organism evidence="3 4">
    <name type="scientific">Hymenobacter rubripertinctus</name>
    <dbReference type="NCBI Taxonomy" id="2029981"/>
    <lineage>
        <taxon>Bacteria</taxon>
        <taxon>Pseudomonadati</taxon>
        <taxon>Bacteroidota</taxon>
        <taxon>Cytophagia</taxon>
        <taxon>Cytophagales</taxon>
        <taxon>Hymenobacteraceae</taxon>
        <taxon>Hymenobacter</taxon>
    </lineage>
</organism>
<feature type="chain" id="PRO_5019390438" evidence="1">
    <location>
        <begin position="46"/>
        <end position="583"/>
    </location>
</feature>
<dbReference type="AlphaFoldDB" id="A0A418QQM5"/>
<reference evidence="3 4" key="1">
    <citation type="submission" date="2019-01" db="EMBL/GenBank/DDBJ databases">
        <title>Hymenobacter humicola sp. nov., isolated from soils in Antarctica.</title>
        <authorList>
            <person name="Sedlacek I."/>
            <person name="Holochova P."/>
            <person name="Kralova S."/>
            <person name="Pantucek R."/>
            <person name="Stankova E."/>
            <person name="Vrbovska V."/>
            <person name="Kristofova L."/>
            <person name="Svec P."/>
            <person name="Busse H.-J."/>
        </authorList>
    </citation>
    <scope>NUCLEOTIDE SEQUENCE [LARGE SCALE GENOMIC DNA]</scope>
    <source>
        <strain evidence="3 4">CCM 8852</strain>
    </source>
</reference>
<feature type="domain" description="Secretion system C-terminal sorting" evidence="2">
    <location>
        <begin position="506"/>
        <end position="580"/>
    </location>
</feature>
<keyword evidence="4" id="KW-1185">Reference proteome</keyword>
<dbReference type="Pfam" id="PF18962">
    <property type="entry name" value="Por_Secre_tail"/>
    <property type="match status" value="1"/>
</dbReference>
<feature type="signal peptide" evidence="1">
    <location>
        <begin position="1"/>
        <end position="45"/>
    </location>
</feature>
<sequence>MLLFFLPTTPPLPMIAPLPHPAFRRLLSLAALAFLLLAYAPNTQAQNNWTGNQSSDWNNSGNWSYGSVPTSGTAVTIYPQSTQDRGYWRTSSYSCGSWPFYRTCYYDTWVPVYYYPPTPYVYGGTITCGSLTISNTSLNFNAGSNLTVNGDLTINNGGPSSVATLTVSGNINCPQTNLNLGSGGLILNGTGNQTLSIGNSSLALLTIDKPSGVASIGTNLSITSRLSLTRGMLQTSASSAITIPAGATVVGEGAGHYVKGNLIAQASNVSGLTTFGNGVTINATSQLGNVTVKRTAGLQAAGVSYAANPKDGLLKGIDQIWEITPQNQPGAPVAVTFTWTTDNDNLLDLTKAQVWKQETSADPWGRVGPVANATAHTITVSTGSFSRWTVSNVANPLPVQLLSFTAEAKGNDALMRWATASEINSRHFALEVSTDGKQFQSLARITAQGNSSTRHEYQYTDAVVARYGTSQLYYRLRQVDLDGTEAISSVAPLRIARQPDLMLQAFPNPFNDQLTMRVASPVAESATFTVHDAMGRVLLSQPVLLESGTTNISLPAVYNLAPGLYVLTVQTKTQKTVAKVYHQ</sequence>
<evidence type="ECO:0000313" key="4">
    <source>
        <dbReference type="Proteomes" id="UP000284250"/>
    </source>
</evidence>
<accession>A0A418QQM5</accession>
<dbReference type="Proteomes" id="UP000284250">
    <property type="component" value="Unassembled WGS sequence"/>
</dbReference>
<evidence type="ECO:0000256" key="1">
    <source>
        <dbReference type="SAM" id="SignalP"/>
    </source>
</evidence>
<evidence type="ECO:0000313" key="3">
    <source>
        <dbReference type="EMBL" id="RIY07388.1"/>
    </source>
</evidence>
<dbReference type="InterPro" id="IPR026444">
    <property type="entry name" value="Secre_tail"/>
</dbReference>
<protein>
    <submittedName>
        <fullName evidence="3">T9SS C-terminal target domain-containing protein</fullName>
    </submittedName>
</protein>
<name>A0A418QQM5_9BACT</name>
<comment type="caution">
    <text evidence="3">The sequence shown here is derived from an EMBL/GenBank/DDBJ whole genome shotgun (WGS) entry which is preliminary data.</text>
</comment>
<evidence type="ECO:0000259" key="2">
    <source>
        <dbReference type="Pfam" id="PF18962"/>
    </source>
</evidence>
<dbReference type="NCBIfam" id="TIGR04183">
    <property type="entry name" value="Por_Secre_tail"/>
    <property type="match status" value="1"/>
</dbReference>
<dbReference type="OrthoDB" id="663485at2"/>
<keyword evidence="1" id="KW-0732">Signal</keyword>
<dbReference type="EMBL" id="QYCN01000030">
    <property type="protein sequence ID" value="RIY07388.1"/>
    <property type="molecule type" value="Genomic_DNA"/>
</dbReference>
<proteinExistence type="predicted"/>